<dbReference type="Pfam" id="PF07571">
    <property type="entry name" value="TAF6_C"/>
    <property type="match status" value="1"/>
</dbReference>
<evidence type="ECO:0000256" key="6">
    <source>
        <dbReference type="ARBA" id="ARBA00023163"/>
    </source>
</evidence>
<evidence type="ECO:0000256" key="4">
    <source>
        <dbReference type="ARBA" id="ARBA00020836"/>
    </source>
</evidence>
<protein>
    <recommendedName>
        <fullName evidence="4">Histone H4</fullName>
    </recommendedName>
    <alternativeName>
        <fullName evidence="8">Transcription initiation factor TFIID subunit 6</fullName>
    </alternativeName>
</protein>
<dbReference type="GO" id="GO:0016251">
    <property type="term" value="F:RNA polymerase II general transcription initiation factor activity"/>
    <property type="evidence" value="ECO:0007669"/>
    <property type="project" value="InterPro"/>
</dbReference>
<evidence type="ECO:0000313" key="11">
    <source>
        <dbReference type="EMBL" id="GFR62456.1"/>
    </source>
</evidence>
<feature type="region of interest" description="Disordered" evidence="9">
    <location>
        <begin position="522"/>
        <end position="561"/>
    </location>
</feature>
<dbReference type="InterPro" id="IPR009072">
    <property type="entry name" value="Histone-fold"/>
</dbReference>
<feature type="region of interest" description="Disordered" evidence="9">
    <location>
        <begin position="194"/>
        <end position="225"/>
    </location>
</feature>
<feature type="compositionally biased region" description="Polar residues" evidence="9">
    <location>
        <begin position="630"/>
        <end position="663"/>
    </location>
</feature>
<evidence type="ECO:0000256" key="5">
    <source>
        <dbReference type="ARBA" id="ARBA00023015"/>
    </source>
</evidence>
<dbReference type="PANTHER" id="PTHR10221:SF9">
    <property type="entry name" value="TRANSCRIPTION INITIATION FACTOR TFIID SUBUNIT 6"/>
    <property type="match status" value="1"/>
</dbReference>
<evidence type="ECO:0000313" key="12">
    <source>
        <dbReference type="Proteomes" id="UP000762676"/>
    </source>
</evidence>
<evidence type="ECO:0000256" key="2">
    <source>
        <dbReference type="ARBA" id="ARBA00007688"/>
    </source>
</evidence>
<evidence type="ECO:0000256" key="9">
    <source>
        <dbReference type="SAM" id="MobiDB-lite"/>
    </source>
</evidence>
<dbReference type="CDD" id="cd22931">
    <property type="entry name" value="HFD_TAF6"/>
    <property type="match status" value="1"/>
</dbReference>
<comment type="subunit">
    <text evidence="3">The nucleosome is a histone octamer containing two molecules each of H2A, H2B, H3 and H4 assembled in one H3-H4 heterotetramer and two H2A-H2B heterodimers. The octamer wraps approximately 147 bp of DNA.</text>
</comment>
<reference evidence="11 12" key="1">
    <citation type="journal article" date="2021" name="Elife">
        <title>Chloroplast acquisition without the gene transfer in kleptoplastic sea slugs, Plakobranchus ocellatus.</title>
        <authorList>
            <person name="Maeda T."/>
            <person name="Takahashi S."/>
            <person name="Yoshida T."/>
            <person name="Shimamura S."/>
            <person name="Takaki Y."/>
            <person name="Nagai Y."/>
            <person name="Toyoda A."/>
            <person name="Suzuki Y."/>
            <person name="Arimoto A."/>
            <person name="Ishii H."/>
            <person name="Satoh N."/>
            <person name="Nishiyama T."/>
            <person name="Hasebe M."/>
            <person name="Maruyama T."/>
            <person name="Minagawa J."/>
            <person name="Obokata J."/>
            <person name="Shigenobu S."/>
        </authorList>
    </citation>
    <scope>NUCLEOTIDE SEQUENCE [LARGE SCALE GENOMIC DNA]</scope>
</reference>
<keyword evidence="12" id="KW-1185">Reference proteome</keyword>
<dbReference type="GO" id="GO:0051123">
    <property type="term" value="P:RNA polymerase II preinitiation complex assembly"/>
    <property type="evidence" value="ECO:0007669"/>
    <property type="project" value="TreeGrafter"/>
</dbReference>
<dbReference type="GO" id="GO:0046695">
    <property type="term" value="C:SLIK (SAGA-like) complex"/>
    <property type="evidence" value="ECO:0007669"/>
    <property type="project" value="InterPro"/>
</dbReference>
<name>A0AAV4EPN7_9GAST</name>
<feature type="compositionally biased region" description="Polar residues" evidence="9">
    <location>
        <begin position="522"/>
        <end position="545"/>
    </location>
</feature>
<dbReference type="SUPFAM" id="SSF47113">
    <property type="entry name" value="Histone-fold"/>
    <property type="match status" value="1"/>
</dbReference>
<dbReference type="FunFam" id="1.10.20.10:FF:000030">
    <property type="entry name" value="Transcription initiation factor TFIID subunit 6"/>
    <property type="match status" value="1"/>
</dbReference>
<dbReference type="InterPro" id="IPR046344">
    <property type="entry name" value="TAF6_C_sf"/>
</dbReference>
<dbReference type="GO" id="GO:0000124">
    <property type="term" value="C:SAGA complex"/>
    <property type="evidence" value="ECO:0007669"/>
    <property type="project" value="InterPro"/>
</dbReference>
<feature type="compositionally biased region" description="Basic residues" evidence="9">
    <location>
        <begin position="215"/>
        <end position="225"/>
    </location>
</feature>
<dbReference type="InterPro" id="IPR004823">
    <property type="entry name" value="TAF_TATA-bd_Histone-like_dom"/>
</dbReference>
<dbReference type="Pfam" id="PF02969">
    <property type="entry name" value="TAF"/>
    <property type="match status" value="1"/>
</dbReference>
<keyword evidence="6" id="KW-0804">Transcription</keyword>
<dbReference type="Gene3D" id="1.10.20.10">
    <property type="entry name" value="Histone, subunit A"/>
    <property type="match status" value="1"/>
</dbReference>
<dbReference type="InterPro" id="IPR016024">
    <property type="entry name" value="ARM-type_fold"/>
</dbReference>
<feature type="domain" description="TATA box binding protein associated factor (TAF) histone-like fold" evidence="10">
    <location>
        <begin position="39"/>
        <end position="105"/>
    </location>
</feature>
<proteinExistence type="inferred from homology"/>
<sequence length="663" mass="71901">MAGTQGIDRVQIAGSQLVNVMGGQFEFVMASDKESRVASVLPSESVKVIAESVGVSGLADEASSFLAEDISYRLKLIIQEAEKLRQHSKRKKLTCSDFDSALQMKNIEPVYGVSNREGYVPFRHASGGGREIYFTEEKEVDLHSVMGDSTPKIPVDVSLRAHWLCIDGIQPSLPENPPPATKELQKQEILDTSLKQTAGPNRLGQKRSHPDSSGKHKHSHHQKHKDLVKLKNLATHELSVEQQYYYKEITESCVGPDEQKRAEALQSLQQDPGLHQMLPRFVAFAAEGVKINVVQNNLALLIYLMRMVKSLLDNQTVYLDKYLHDLLPAVTTCVVSRQLCLRPDMDNHWALRDFAARLVAQICRNYSNNTNNVQARITKKFSKAIQSEKVALSTQYGALAGLGELGTEVVKSSLLPYICMLGDRMKYVNEGSALNSIDKIAAEHIKKQLIKYLPPVLKSFHNSSESVEEFNVAYGYLGPFLYSMFLQKEKGLTSAGAMQTLATPARSTLQLSQRPAQIVIQQPAPSTPGTPHQSSFLTGTPSFQRTSSISSMSNPSTPTGVSGAQKFVIVSQGRSSSSISSTPAASNSLMKMVGPSQSQGVAPGVGPGAGQKIVLIQGAATVKSDDSAATPGNQVRTSILTSSQSAVGSTATSSSNISGKETL</sequence>
<dbReference type="InterPro" id="IPR011442">
    <property type="entry name" value="TAF6_C"/>
</dbReference>
<dbReference type="GO" id="GO:0003713">
    <property type="term" value="F:transcription coactivator activity"/>
    <property type="evidence" value="ECO:0007669"/>
    <property type="project" value="TreeGrafter"/>
</dbReference>
<dbReference type="AlphaFoldDB" id="A0AAV4EPN7"/>
<dbReference type="EMBL" id="BMAT01003791">
    <property type="protein sequence ID" value="GFR62456.1"/>
    <property type="molecule type" value="Genomic_DNA"/>
</dbReference>
<feature type="region of interest" description="Disordered" evidence="9">
    <location>
        <begin position="622"/>
        <end position="663"/>
    </location>
</feature>
<evidence type="ECO:0000259" key="10">
    <source>
        <dbReference type="SMART" id="SM00803"/>
    </source>
</evidence>
<keyword evidence="5" id="KW-0805">Transcription regulation</keyword>
<evidence type="ECO:0000256" key="7">
    <source>
        <dbReference type="ARBA" id="ARBA00023242"/>
    </source>
</evidence>
<dbReference type="GO" id="GO:0046982">
    <property type="term" value="F:protein heterodimerization activity"/>
    <property type="evidence" value="ECO:0007669"/>
    <property type="project" value="InterPro"/>
</dbReference>
<keyword evidence="7" id="KW-0539">Nucleus</keyword>
<organism evidence="11 12">
    <name type="scientific">Elysia marginata</name>
    <dbReference type="NCBI Taxonomy" id="1093978"/>
    <lineage>
        <taxon>Eukaryota</taxon>
        <taxon>Metazoa</taxon>
        <taxon>Spiralia</taxon>
        <taxon>Lophotrochozoa</taxon>
        <taxon>Mollusca</taxon>
        <taxon>Gastropoda</taxon>
        <taxon>Heterobranchia</taxon>
        <taxon>Euthyneura</taxon>
        <taxon>Panpulmonata</taxon>
        <taxon>Sacoglossa</taxon>
        <taxon>Placobranchoidea</taxon>
        <taxon>Plakobranchidae</taxon>
        <taxon>Elysia</taxon>
    </lineage>
</organism>
<comment type="subcellular location">
    <subcellularLocation>
        <location evidence="1">Nucleus</location>
    </subcellularLocation>
</comment>
<dbReference type="Gene3D" id="1.25.40.770">
    <property type="entry name" value="TAF6, C-terminal HEAT repeat domain"/>
    <property type="match status" value="1"/>
</dbReference>
<dbReference type="CDD" id="cd08050">
    <property type="entry name" value="TAF6C"/>
    <property type="match status" value="1"/>
</dbReference>
<dbReference type="GO" id="GO:0005669">
    <property type="term" value="C:transcription factor TFIID complex"/>
    <property type="evidence" value="ECO:0007669"/>
    <property type="project" value="InterPro"/>
</dbReference>
<dbReference type="InterPro" id="IPR037796">
    <property type="entry name" value="TAF6"/>
</dbReference>
<comment type="caution">
    <text evidence="11">The sequence shown here is derived from an EMBL/GenBank/DDBJ whole genome shotgun (WGS) entry which is preliminary data.</text>
</comment>
<evidence type="ECO:0000256" key="8">
    <source>
        <dbReference type="ARBA" id="ARBA00040091"/>
    </source>
</evidence>
<dbReference type="FunFam" id="1.25.40.770:FF:000001">
    <property type="entry name" value="Transcription initiation factor TFIID subunit 6"/>
    <property type="match status" value="1"/>
</dbReference>
<evidence type="ECO:0000256" key="1">
    <source>
        <dbReference type="ARBA" id="ARBA00004123"/>
    </source>
</evidence>
<accession>A0AAV4EPN7</accession>
<gene>
    <name evidence="11" type="ORF">ElyMa_001872400</name>
</gene>
<evidence type="ECO:0000256" key="3">
    <source>
        <dbReference type="ARBA" id="ARBA00011538"/>
    </source>
</evidence>
<dbReference type="Proteomes" id="UP000762676">
    <property type="component" value="Unassembled WGS sequence"/>
</dbReference>
<feature type="compositionally biased region" description="Low complexity" evidence="9">
    <location>
        <begin position="546"/>
        <end position="559"/>
    </location>
</feature>
<comment type="similarity">
    <text evidence="2">Belongs to the TAF6 family.</text>
</comment>
<dbReference type="SUPFAM" id="SSF48371">
    <property type="entry name" value="ARM repeat"/>
    <property type="match status" value="1"/>
</dbReference>
<dbReference type="SMART" id="SM00803">
    <property type="entry name" value="TAF"/>
    <property type="match status" value="1"/>
</dbReference>
<dbReference type="PANTHER" id="PTHR10221">
    <property type="entry name" value="TRANSCRIPTION INITIATION FACTOR TFIID SUBUNIT 6"/>
    <property type="match status" value="1"/>
</dbReference>